<dbReference type="InterPro" id="IPR002523">
    <property type="entry name" value="MgTranspt_CorA/ZnTranspt_ZntB"/>
</dbReference>
<name>A0ABR3V0P8_9PLEO</name>
<dbReference type="EMBL" id="JBHGVX010000001">
    <property type="protein sequence ID" value="KAL1801754.1"/>
    <property type="molecule type" value="Genomic_DNA"/>
</dbReference>
<dbReference type="PANTHER" id="PTHR46494:SF1">
    <property type="entry name" value="CORA FAMILY METAL ION TRANSPORTER (EUROFUNG)"/>
    <property type="match status" value="1"/>
</dbReference>
<feature type="region of interest" description="Disordered" evidence="5">
    <location>
        <begin position="285"/>
        <end position="305"/>
    </location>
</feature>
<feature type="transmembrane region" description="Helical" evidence="6">
    <location>
        <begin position="170"/>
        <end position="193"/>
    </location>
</feature>
<comment type="subcellular location">
    <subcellularLocation>
        <location evidence="1">Cell membrane</location>
        <topology evidence="1">Multi-pass membrane protein</topology>
    </subcellularLocation>
</comment>
<gene>
    <name evidence="7" type="ORF">ACET3X_002096</name>
</gene>
<dbReference type="PANTHER" id="PTHR46494">
    <property type="entry name" value="CORA FAMILY METAL ION TRANSPORTER (EUROFUNG)"/>
    <property type="match status" value="1"/>
</dbReference>
<evidence type="ECO:0000313" key="7">
    <source>
        <dbReference type="EMBL" id="KAL1801754.1"/>
    </source>
</evidence>
<feature type="transmembrane region" description="Helical" evidence="6">
    <location>
        <begin position="205"/>
        <end position="224"/>
    </location>
</feature>
<dbReference type="SUPFAM" id="SSF144083">
    <property type="entry name" value="Magnesium transport protein CorA, transmembrane region"/>
    <property type="match status" value="1"/>
</dbReference>
<dbReference type="Gene3D" id="1.20.58.340">
    <property type="entry name" value="Magnesium transport protein CorA, transmembrane region"/>
    <property type="match status" value="1"/>
</dbReference>
<sequence>MTRAEKALVLAGGEENTVTIGSAGPEFLVSMILQNIGRRHLLNHVKMDINQLYQEYTSKLEYQIYQFPRKRLLRRIHKLQEELTVVRLVNTWQTKAFNSFLQVLDPETFELPTADRLSMFPPESECISESLRSLQGKAVELEALEGRTQYLREQLKQSVEILEEDHGKAILMFTIITTIFLPLSFVTSFFGMNTSDIRNIDRTQAFFWVIAIPFTAAIVLIAIFKMSSRYLRTMMISIYNAFVNPSCFTVQLPSFGNPGASPSEPFHPAAQYAIAYKKPAFPGINGGGVPPSPPRIANPASSNFQ</sequence>
<reference evidence="7 8" key="1">
    <citation type="submission" date="2024-09" db="EMBL/GenBank/DDBJ databases">
        <title>T2T genomes of carrot and Alternaria dauci and their utility for understanding host-pathogen interaction during carrot leaf blight disease.</title>
        <authorList>
            <person name="Liu W."/>
            <person name="Xu S."/>
            <person name="Ou C."/>
            <person name="Liu X."/>
            <person name="Zhuang F."/>
            <person name="Deng X.W."/>
        </authorList>
    </citation>
    <scope>NUCLEOTIDE SEQUENCE [LARGE SCALE GENOMIC DNA]</scope>
    <source>
        <strain evidence="7 8">A2016</strain>
    </source>
</reference>
<comment type="caution">
    <text evidence="7">The sequence shown here is derived from an EMBL/GenBank/DDBJ whole genome shotgun (WGS) entry which is preliminary data.</text>
</comment>
<evidence type="ECO:0000256" key="2">
    <source>
        <dbReference type="ARBA" id="ARBA00022692"/>
    </source>
</evidence>
<dbReference type="GeneID" id="96082418"/>
<dbReference type="Proteomes" id="UP001578633">
    <property type="component" value="Chromosome 1"/>
</dbReference>
<evidence type="ECO:0000256" key="4">
    <source>
        <dbReference type="ARBA" id="ARBA00023136"/>
    </source>
</evidence>
<evidence type="ECO:0000256" key="3">
    <source>
        <dbReference type="ARBA" id="ARBA00022989"/>
    </source>
</evidence>
<evidence type="ECO:0000256" key="5">
    <source>
        <dbReference type="SAM" id="MobiDB-lite"/>
    </source>
</evidence>
<evidence type="ECO:0000256" key="6">
    <source>
        <dbReference type="SAM" id="Phobius"/>
    </source>
</evidence>
<dbReference type="InterPro" id="IPR045863">
    <property type="entry name" value="CorA_TM1_TM2"/>
</dbReference>
<proteinExistence type="predicted"/>
<evidence type="ECO:0000256" key="1">
    <source>
        <dbReference type="ARBA" id="ARBA00004651"/>
    </source>
</evidence>
<evidence type="ECO:0000313" key="8">
    <source>
        <dbReference type="Proteomes" id="UP001578633"/>
    </source>
</evidence>
<accession>A0ABR3V0P8</accession>
<keyword evidence="2 6" id="KW-0812">Transmembrane</keyword>
<dbReference type="RefSeq" id="XP_069312338.1">
    <property type="nucleotide sequence ID" value="XM_069447462.1"/>
</dbReference>
<organism evidence="7 8">
    <name type="scientific">Alternaria dauci</name>
    <dbReference type="NCBI Taxonomy" id="48095"/>
    <lineage>
        <taxon>Eukaryota</taxon>
        <taxon>Fungi</taxon>
        <taxon>Dikarya</taxon>
        <taxon>Ascomycota</taxon>
        <taxon>Pezizomycotina</taxon>
        <taxon>Dothideomycetes</taxon>
        <taxon>Pleosporomycetidae</taxon>
        <taxon>Pleosporales</taxon>
        <taxon>Pleosporineae</taxon>
        <taxon>Pleosporaceae</taxon>
        <taxon>Alternaria</taxon>
        <taxon>Alternaria sect. Porri</taxon>
    </lineage>
</organism>
<keyword evidence="4 6" id="KW-0472">Membrane</keyword>
<protein>
    <submittedName>
        <fullName evidence="7">Uncharacterized protein</fullName>
    </submittedName>
</protein>
<dbReference type="Pfam" id="PF01544">
    <property type="entry name" value="CorA"/>
    <property type="match status" value="1"/>
</dbReference>
<keyword evidence="3 6" id="KW-1133">Transmembrane helix</keyword>
<keyword evidence="8" id="KW-1185">Reference proteome</keyword>